<keyword evidence="1" id="KW-0812">Transmembrane</keyword>
<evidence type="ECO:0000256" key="1">
    <source>
        <dbReference type="SAM" id="Phobius"/>
    </source>
</evidence>
<gene>
    <name evidence="3" type="ORF">CHH72_10515</name>
</gene>
<dbReference type="AlphaFoldDB" id="A0A268NZH7"/>
<reference evidence="3 4" key="1">
    <citation type="submission" date="2017-07" db="EMBL/GenBank/DDBJ databases">
        <title>Isolation and whole genome analysis of endospore-forming bacteria from heroin.</title>
        <authorList>
            <person name="Kalinowski J."/>
            <person name="Ahrens B."/>
            <person name="Al-Dilaimi A."/>
            <person name="Winkler A."/>
            <person name="Wibberg D."/>
            <person name="Schleenbecker U."/>
            <person name="Ruckert C."/>
            <person name="Wolfel R."/>
            <person name="Grass G."/>
        </authorList>
    </citation>
    <scope>NUCLEOTIDE SEQUENCE [LARGE SCALE GENOMIC DNA]</scope>
    <source>
        <strain evidence="3 4">7539</strain>
    </source>
</reference>
<evidence type="ECO:0000313" key="4">
    <source>
        <dbReference type="Proteomes" id="UP000216207"/>
    </source>
</evidence>
<dbReference type="EMBL" id="NPCC01000012">
    <property type="protein sequence ID" value="PAE88801.1"/>
    <property type="molecule type" value="Genomic_DNA"/>
</dbReference>
<name>A0A268NZH7_SHOCL</name>
<evidence type="ECO:0000313" key="3">
    <source>
        <dbReference type="EMBL" id="PAE88801.1"/>
    </source>
</evidence>
<feature type="transmembrane region" description="Helical" evidence="1">
    <location>
        <begin position="127"/>
        <end position="146"/>
    </location>
</feature>
<feature type="domain" description="DUF4064" evidence="2">
    <location>
        <begin position="3"/>
        <end position="120"/>
    </location>
</feature>
<comment type="caution">
    <text evidence="3">The sequence shown here is derived from an EMBL/GenBank/DDBJ whole genome shotgun (WGS) entry which is preliminary data.</text>
</comment>
<proteinExistence type="predicted"/>
<keyword evidence="1" id="KW-0472">Membrane</keyword>
<keyword evidence="1" id="KW-1133">Transmembrane helix</keyword>
<feature type="transmembrane region" description="Helical" evidence="1">
    <location>
        <begin position="78"/>
        <end position="99"/>
    </location>
</feature>
<feature type="transmembrane region" description="Helical" evidence="1">
    <location>
        <begin position="104"/>
        <end position="121"/>
    </location>
</feature>
<accession>A0A268NZH7</accession>
<evidence type="ECO:0000259" key="2">
    <source>
        <dbReference type="Pfam" id="PF13273"/>
    </source>
</evidence>
<dbReference type="Pfam" id="PF13273">
    <property type="entry name" value="DUF4064"/>
    <property type="match status" value="1"/>
</dbReference>
<organism evidence="3 4">
    <name type="scientific">Shouchella clausii</name>
    <name type="common">Alkalihalobacillus clausii</name>
    <dbReference type="NCBI Taxonomy" id="79880"/>
    <lineage>
        <taxon>Bacteria</taxon>
        <taxon>Bacillati</taxon>
        <taxon>Bacillota</taxon>
        <taxon>Bacilli</taxon>
        <taxon>Bacillales</taxon>
        <taxon>Bacillaceae</taxon>
        <taxon>Shouchella</taxon>
    </lineage>
</organism>
<sequence length="157" mass="16990">MVKRTGERVLGIIGIVLFMLGTLFLGGAMALQGQGFYEDFFMEMANEDSELWEGEENPPIVSQEDAAATSAFFEELNFGMYTLASFIAGVAGIVAVVLVGKKPVVASILFLGSTLLYAIMAPFTLAFIIPFLPMLLYIIAGIMALVRKPKQPELTGQ</sequence>
<dbReference type="RefSeq" id="WP_063608964.1">
    <property type="nucleotide sequence ID" value="NZ_BOQS01000006.1"/>
</dbReference>
<dbReference type="InterPro" id="IPR025273">
    <property type="entry name" value="DUF4064"/>
</dbReference>
<dbReference type="Proteomes" id="UP000216207">
    <property type="component" value="Unassembled WGS sequence"/>
</dbReference>
<feature type="transmembrane region" description="Helical" evidence="1">
    <location>
        <begin position="9"/>
        <end position="31"/>
    </location>
</feature>
<protein>
    <submittedName>
        <fullName evidence="3">DUF4064 domain-containing protein</fullName>
    </submittedName>
</protein>